<dbReference type="GO" id="GO:0016301">
    <property type="term" value="F:kinase activity"/>
    <property type="evidence" value="ECO:0007669"/>
    <property type="project" value="UniProtKB-KW"/>
</dbReference>
<reference evidence="2" key="2">
    <citation type="submission" date="2019-01" db="EMBL/GenBank/DDBJ databases">
        <title>Genome sequence of Desulfonema ishimotonii strain Tokyo 01.</title>
        <authorList>
            <person name="Fukui M."/>
        </authorList>
    </citation>
    <scope>NUCLEOTIDE SEQUENCE [LARGE SCALE GENOMIC DNA]</scope>
    <source>
        <strain evidence="2">Tokyo 01</strain>
    </source>
</reference>
<dbReference type="Proteomes" id="UP000288096">
    <property type="component" value="Unassembled WGS sequence"/>
</dbReference>
<keyword evidence="2" id="KW-1185">Reference proteome</keyword>
<dbReference type="AlphaFoldDB" id="A0A401FXD9"/>
<dbReference type="Pfam" id="PF06293">
    <property type="entry name" value="Kdo"/>
    <property type="match status" value="1"/>
</dbReference>
<dbReference type="OrthoDB" id="9782725at2"/>
<organism evidence="1 2">
    <name type="scientific">Desulfonema ishimotonii</name>
    <dbReference type="NCBI Taxonomy" id="45657"/>
    <lineage>
        <taxon>Bacteria</taxon>
        <taxon>Pseudomonadati</taxon>
        <taxon>Thermodesulfobacteriota</taxon>
        <taxon>Desulfobacteria</taxon>
        <taxon>Desulfobacterales</taxon>
        <taxon>Desulfococcaceae</taxon>
        <taxon>Desulfonema</taxon>
    </lineage>
</organism>
<keyword evidence="1" id="KW-0808">Transferase</keyword>
<dbReference type="EMBL" id="BEXT01000001">
    <property type="protein sequence ID" value="GBC61631.1"/>
    <property type="molecule type" value="Genomic_DNA"/>
</dbReference>
<accession>A0A401FXD9</accession>
<name>A0A401FXD9_9BACT</name>
<dbReference type="InterPro" id="IPR011009">
    <property type="entry name" value="Kinase-like_dom_sf"/>
</dbReference>
<reference evidence="2" key="1">
    <citation type="submission" date="2017-11" db="EMBL/GenBank/DDBJ databases">
        <authorList>
            <person name="Watanabe M."/>
            <person name="Kojima H."/>
        </authorList>
    </citation>
    <scope>NUCLEOTIDE SEQUENCE [LARGE SCALE GENOMIC DNA]</scope>
    <source>
        <strain evidence="2">Tokyo 01</strain>
    </source>
</reference>
<evidence type="ECO:0000313" key="1">
    <source>
        <dbReference type="EMBL" id="GBC61631.1"/>
    </source>
</evidence>
<dbReference type="SUPFAM" id="SSF56112">
    <property type="entry name" value="Protein kinase-like (PK-like)"/>
    <property type="match status" value="1"/>
</dbReference>
<comment type="caution">
    <text evidence="1">The sequence shown here is derived from an EMBL/GenBank/DDBJ whole genome shotgun (WGS) entry which is preliminary data.</text>
</comment>
<evidence type="ECO:0000313" key="2">
    <source>
        <dbReference type="Proteomes" id="UP000288096"/>
    </source>
</evidence>
<sequence>MTDVTAPIIIEKSGPLHINRDFRKLLTSAGLDSFDALYGYPGGEVVKDIRERSVTRIDIEAGGTTRRFYLKRHRTEQTGIRGLLSRWLLGRSPAQGCKEFDTLCDFRKHGLPTVVPVAAGERRTGLFRTESFVLTEDFSPFVSLEEIIRERPEFLEGPAGEVRKAILLRQIGRLARQMHQSGFNHRDFNATHVLLHYEDRKGVPRTALFDLQRVDRRKYLRFRWIIKTIAEVNYTLPEGLFSPQDRLRLFLAYKGKSCLGLRDRVQWLWIRRKTARISRHTDHIMARRAERRRKGLPER</sequence>
<keyword evidence="1" id="KW-0418">Kinase</keyword>
<proteinExistence type="predicted"/>
<dbReference type="RefSeq" id="WP_124328895.1">
    <property type="nucleotide sequence ID" value="NZ_BEXT01000001.1"/>
</dbReference>
<protein>
    <submittedName>
        <fullName evidence="1">Lipopolysaccharide core heptose(I) kinase RfaP</fullName>
    </submittedName>
</protein>
<gene>
    <name evidence="1" type="ORF">DENIS_2593</name>
</gene>